<dbReference type="EMBL" id="JAAAHW010008059">
    <property type="protein sequence ID" value="KAF9945264.1"/>
    <property type="molecule type" value="Genomic_DNA"/>
</dbReference>
<keyword evidence="4" id="KW-1185">Reference proteome</keyword>
<evidence type="ECO:0000256" key="1">
    <source>
        <dbReference type="SAM" id="MobiDB-lite"/>
    </source>
</evidence>
<accession>A0A9P6ITE4</accession>
<feature type="non-terminal residue" evidence="3">
    <location>
        <position position="1"/>
    </location>
</feature>
<dbReference type="Proteomes" id="UP000749646">
    <property type="component" value="Unassembled WGS sequence"/>
</dbReference>
<dbReference type="OrthoDB" id="289228at2759"/>
<organism evidence="3 4">
    <name type="scientific">Modicella reniformis</name>
    <dbReference type="NCBI Taxonomy" id="1440133"/>
    <lineage>
        <taxon>Eukaryota</taxon>
        <taxon>Fungi</taxon>
        <taxon>Fungi incertae sedis</taxon>
        <taxon>Mucoromycota</taxon>
        <taxon>Mortierellomycotina</taxon>
        <taxon>Mortierellomycetes</taxon>
        <taxon>Mortierellales</taxon>
        <taxon>Mortierellaceae</taxon>
        <taxon>Modicella</taxon>
    </lineage>
</organism>
<feature type="compositionally biased region" description="Pro residues" evidence="1">
    <location>
        <begin position="168"/>
        <end position="178"/>
    </location>
</feature>
<gene>
    <name evidence="3" type="ORF">BGZ65_010955</name>
</gene>
<name>A0A9P6ITE4_9FUNG</name>
<dbReference type="AlphaFoldDB" id="A0A9P6ITE4"/>
<sequence length="409" mass="45612">MGAVHSFITGEPTHAEDPAKGPQTSWKTNKLHKDIVTKFSEIELLSLRKVLQQLKAQQQLQQQPQQENKKKDPGITEATFVEYLGFPPSRNRVGQLLFRSFYNLSVYPDKPDTLHYRHDKATPTLSQRDFIMPLALYCHKVDKTTLMNVEPLKAIFESFAETVTPASPTNPDPKPDPPLTTDTITDSPKDLASQTNIAWDPEDDLTDTRPTVKAQDVVDILEGLFWLIQNVIKSRRDNVGEDPLLPPDSPTIHRHPRHRHRATKMVEHIIQYSKAGGGGSLSQPHVDPDLASESISFETFSKYVSRNAPNLFEVLSQYFYNLFLFGNITSTETKSGINNSSSSSGSSIQEIMALPGVSSVPVLTFPSAILTPENLALISWFLPPATTTTPTLTKLYAGSEHGFSMNQFE</sequence>
<protein>
    <recommendedName>
        <fullName evidence="2">TLDc domain-containing protein</fullName>
    </recommendedName>
</protein>
<feature type="region of interest" description="Disordered" evidence="1">
    <location>
        <begin position="163"/>
        <end position="189"/>
    </location>
</feature>
<evidence type="ECO:0000259" key="2">
    <source>
        <dbReference type="PROSITE" id="PS51886"/>
    </source>
</evidence>
<evidence type="ECO:0000313" key="4">
    <source>
        <dbReference type="Proteomes" id="UP000749646"/>
    </source>
</evidence>
<reference evidence="3" key="1">
    <citation type="journal article" date="2020" name="Fungal Divers.">
        <title>Resolving the Mortierellaceae phylogeny through synthesis of multi-gene phylogenetics and phylogenomics.</title>
        <authorList>
            <person name="Vandepol N."/>
            <person name="Liber J."/>
            <person name="Desiro A."/>
            <person name="Na H."/>
            <person name="Kennedy M."/>
            <person name="Barry K."/>
            <person name="Grigoriev I.V."/>
            <person name="Miller A.N."/>
            <person name="O'Donnell K."/>
            <person name="Stajich J.E."/>
            <person name="Bonito G."/>
        </authorList>
    </citation>
    <scope>NUCLEOTIDE SEQUENCE</scope>
    <source>
        <strain evidence="3">MES-2147</strain>
    </source>
</reference>
<evidence type="ECO:0000313" key="3">
    <source>
        <dbReference type="EMBL" id="KAF9945264.1"/>
    </source>
</evidence>
<proteinExistence type="predicted"/>
<dbReference type="PROSITE" id="PS51886">
    <property type="entry name" value="TLDC"/>
    <property type="match status" value="1"/>
</dbReference>
<feature type="domain" description="TLDc" evidence="2">
    <location>
        <begin position="368"/>
        <end position="409"/>
    </location>
</feature>
<comment type="caution">
    <text evidence="3">The sequence shown here is derived from an EMBL/GenBank/DDBJ whole genome shotgun (WGS) entry which is preliminary data.</text>
</comment>
<dbReference type="InterPro" id="IPR006571">
    <property type="entry name" value="TLDc_dom"/>
</dbReference>
<feature type="region of interest" description="Disordered" evidence="1">
    <location>
        <begin position="1"/>
        <end position="26"/>
    </location>
</feature>